<dbReference type="PANTHER" id="PTHR33258:SF1">
    <property type="entry name" value="TRANSPOSASE INSL FOR INSERTION SEQUENCE ELEMENT IS186A-RELATED"/>
    <property type="match status" value="1"/>
</dbReference>
<dbReference type="GO" id="GO:0006313">
    <property type="term" value="P:DNA transposition"/>
    <property type="evidence" value="ECO:0007669"/>
    <property type="project" value="InterPro"/>
</dbReference>
<name>A0A256JQT1_HALEZ</name>
<dbReference type="InterPro" id="IPR002559">
    <property type="entry name" value="Transposase_11"/>
</dbReference>
<proteinExistence type="predicted"/>
<evidence type="ECO:0000259" key="1">
    <source>
        <dbReference type="Pfam" id="PF01609"/>
    </source>
</evidence>
<dbReference type="GO" id="GO:0003677">
    <property type="term" value="F:DNA binding"/>
    <property type="evidence" value="ECO:0007669"/>
    <property type="project" value="InterPro"/>
</dbReference>
<dbReference type="EMBL" id="NHPD01000066">
    <property type="protein sequence ID" value="OYR71244.1"/>
    <property type="molecule type" value="Genomic_DNA"/>
</dbReference>
<accession>A0A256JQT1</accession>
<evidence type="ECO:0000313" key="2">
    <source>
        <dbReference type="EMBL" id="OYR71244.1"/>
    </source>
</evidence>
<dbReference type="RefSeq" id="WP_094495647.1">
    <property type="nucleotide sequence ID" value="NZ_NHPD01000066.1"/>
</dbReference>
<sequence length="536" mass="60666">MAESLDPLSDRACWMTDAYNTGIEITEQLREGDSLLSSVADSSIQTEHLHDSYPVWHPDPHSFVGMVRVLIYREATGESYRALARYPELAEPLDLEHIPDESVLSRTWPKRFDDGVREFVQVAAHFVIKQSHDRELSAPAVRPKAEIVDEVDLSTDDETAGCEFSDKQIYRTTRLTRDHGFDEFDSGRAANTTYEDTQFFELQTFMGMVNCGTPQGAARFQYRHGSDSSPHGDTHLRTIKQFAPGELIDGFDRVADRLLSVIESEASFRRPVTAAIDITTIPYYGDVDGMSMVSGTKDRDSRAFKFATLSIIGQNIPLVLAVEPVRESSGWDDNPSNQIHRTVRRLVRRAKRHVPIETVLCDREFDSIQVFQTLSNLDVNYLIPKRVSTSERDVLEQMEEDDQEVAVESASVHVESGSHPMRLLYVPSTSGEGTAVFATNLRVGPEEAETFCQRYSRRWQIESEYKSIKGDFLAKTSSKDYRVRLFYFVFAVLLYNIWRLTDFLLKADIDGEMDYAPVITAGECVELVASALIPHD</sequence>
<dbReference type="Pfam" id="PF01609">
    <property type="entry name" value="DDE_Tnp_1"/>
    <property type="match status" value="1"/>
</dbReference>
<dbReference type="GO" id="GO:0004803">
    <property type="term" value="F:transposase activity"/>
    <property type="evidence" value="ECO:0007669"/>
    <property type="project" value="InterPro"/>
</dbReference>
<dbReference type="PANTHER" id="PTHR33258">
    <property type="entry name" value="TRANSPOSASE INSL FOR INSERTION SEQUENCE ELEMENT IS186A-RELATED"/>
    <property type="match status" value="1"/>
</dbReference>
<dbReference type="Proteomes" id="UP000216925">
    <property type="component" value="Unassembled WGS sequence"/>
</dbReference>
<dbReference type="AlphaFoldDB" id="A0A256JQT1"/>
<gene>
    <name evidence="2" type="ORF">DJ76_15250</name>
</gene>
<protein>
    <submittedName>
        <fullName evidence="2">Transposase</fullName>
    </submittedName>
</protein>
<organism evidence="2 3">
    <name type="scientific">Halorubrum ezzemoulense</name>
    <name type="common">Halorubrum chaoviator</name>
    <dbReference type="NCBI Taxonomy" id="337243"/>
    <lineage>
        <taxon>Archaea</taxon>
        <taxon>Methanobacteriati</taxon>
        <taxon>Methanobacteriota</taxon>
        <taxon>Stenosarchaea group</taxon>
        <taxon>Halobacteria</taxon>
        <taxon>Halobacteriales</taxon>
        <taxon>Haloferacaceae</taxon>
        <taxon>Halorubrum</taxon>
    </lineage>
</organism>
<feature type="domain" description="Transposase IS4-like" evidence="1">
    <location>
        <begin position="341"/>
        <end position="497"/>
    </location>
</feature>
<evidence type="ECO:0000313" key="3">
    <source>
        <dbReference type="Proteomes" id="UP000216925"/>
    </source>
</evidence>
<dbReference type="InterPro" id="IPR012337">
    <property type="entry name" value="RNaseH-like_sf"/>
</dbReference>
<reference evidence="2 3" key="1">
    <citation type="journal article" date="2014" name="Front. Microbiol.">
        <title>Population and genomic analysis of the genus Halorubrum.</title>
        <authorList>
            <person name="Fullmer M.S."/>
            <person name="Soucy S.M."/>
            <person name="Swithers K.S."/>
            <person name="Makkay A.M."/>
            <person name="Wheeler R."/>
            <person name="Ventosa A."/>
            <person name="Gogarten J.P."/>
            <person name="Papke R.T."/>
        </authorList>
    </citation>
    <scope>NUCLEOTIDE SEQUENCE [LARGE SCALE GENOMIC DNA]</scope>
    <source>
        <strain evidence="2 3">Ec15</strain>
    </source>
</reference>
<dbReference type="SUPFAM" id="SSF53098">
    <property type="entry name" value="Ribonuclease H-like"/>
    <property type="match status" value="1"/>
</dbReference>
<comment type="caution">
    <text evidence="2">The sequence shown here is derived from an EMBL/GenBank/DDBJ whole genome shotgun (WGS) entry which is preliminary data.</text>
</comment>